<organism evidence="1 2">
    <name type="scientific">Hyalomma asiaticum</name>
    <name type="common">Tick</name>
    <dbReference type="NCBI Taxonomy" id="266040"/>
    <lineage>
        <taxon>Eukaryota</taxon>
        <taxon>Metazoa</taxon>
        <taxon>Ecdysozoa</taxon>
        <taxon>Arthropoda</taxon>
        <taxon>Chelicerata</taxon>
        <taxon>Arachnida</taxon>
        <taxon>Acari</taxon>
        <taxon>Parasitiformes</taxon>
        <taxon>Ixodida</taxon>
        <taxon>Ixodoidea</taxon>
        <taxon>Ixodidae</taxon>
        <taxon>Hyalomminae</taxon>
        <taxon>Hyalomma</taxon>
    </lineage>
</organism>
<reference evidence="1" key="1">
    <citation type="submission" date="2020-05" db="EMBL/GenBank/DDBJ databases">
        <title>Large-scale comparative analyses of tick genomes elucidate their genetic diversity and vector capacities.</title>
        <authorList>
            <person name="Jia N."/>
            <person name="Wang J."/>
            <person name="Shi W."/>
            <person name="Du L."/>
            <person name="Sun Y."/>
            <person name="Zhan W."/>
            <person name="Jiang J."/>
            <person name="Wang Q."/>
            <person name="Zhang B."/>
            <person name="Ji P."/>
            <person name="Sakyi L.B."/>
            <person name="Cui X."/>
            <person name="Yuan T."/>
            <person name="Jiang B."/>
            <person name="Yang W."/>
            <person name="Lam T.T.-Y."/>
            <person name="Chang Q."/>
            <person name="Ding S."/>
            <person name="Wang X."/>
            <person name="Zhu J."/>
            <person name="Ruan X."/>
            <person name="Zhao L."/>
            <person name="Wei J."/>
            <person name="Que T."/>
            <person name="Du C."/>
            <person name="Cheng J."/>
            <person name="Dai P."/>
            <person name="Han X."/>
            <person name="Huang E."/>
            <person name="Gao Y."/>
            <person name="Liu J."/>
            <person name="Shao H."/>
            <person name="Ye R."/>
            <person name="Li L."/>
            <person name="Wei W."/>
            <person name="Wang X."/>
            <person name="Wang C."/>
            <person name="Yang T."/>
            <person name="Huo Q."/>
            <person name="Li W."/>
            <person name="Guo W."/>
            <person name="Chen H."/>
            <person name="Zhou L."/>
            <person name="Ni X."/>
            <person name="Tian J."/>
            <person name="Zhou Y."/>
            <person name="Sheng Y."/>
            <person name="Liu T."/>
            <person name="Pan Y."/>
            <person name="Xia L."/>
            <person name="Li J."/>
            <person name="Zhao F."/>
            <person name="Cao W."/>
        </authorList>
    </citation>
    <scope>NUCLEOTIDE SEQUENCE</scope>
    <source>
        <strain evidence="1">Hyas-2018</strain>
    </source>
</reference>
<protein>
    <submittedName>
        <fullName evidence="1">Uncharacterized protein</fullName>
    </submittedName>
</protein>
<comment type="caution">
    <text evidence="1">The sequence shown here is derived from an EMBL/GenBank/DDBJ whole genome shotgun (WGS) entry which is preliminary data.</text>
</comment>
<name>A0ACB7RLT9_HYAAI</name>
<sequence>MRAREDEGGRYLRGRRRPSASSLLRALAAARPVDRSSTEPEETTPTQSRPRRAFTSHGRCLSPRRLLLRGHRENPVLSGLQLETPAAKLRAAPDSYRVQSTQRALVPKGGRGSSVIIIISEPHHDHREKGL</sequence>
<evidence type="ECO:0000313" key="1">
    <source>
        <dbReference type="EMBL" id="KAH6923370.1"/>
    </source>
</evidence>
<dbReference type="Proteomes" id="UP000821845">
    <property type="component" value="Chromosome 8"/>
</dbReference>
<accession>A0ACB7RLT9</accession>
<keyword evidence="2" id="KW-1185">Reference proteome</keyword>
<gene>
    <name evidence="1" type="ORF">HPB50_000497</name>
</gene>
<evidence type="ECO:0000313" key="2">
    <source>
        <dbReference type="Proteomes" id="UP000821845"/>
    </source>
</evidence>
<dbReference type="EMBL" id="CM023488">
    <property type="protein sequence ID" value="KAH6923370.1"/>
    <property type="molecule type" value="Genomic_DNA"/>
</dbReference>
<proteinExistence type="predicted"/>